<feature type="transmembrane region" description="Helical" evidence="1">
    <location>
        <begin position="99"/>
        <end position="117"/>
    </location>
</feature>
<keyword evidence="1" id="KW-0472">Membrane</keyword>
<feature type="transmembrane region" description="Helical" evidence="1">
    <location>
        <begin position="60"/>
        <end position="78"/>
    </location>
</feature>
<dbReference type="Pfam" id="PF00892">
    <property type="entry name" value="EamA"/>
    <property type="match status" value="1"/>
</dbReference>
<keyword evidence="1" id="KW-1133">Transmembrane helix</keyword>
<feature type="domain" description="EamA" evidence="2">
    <location>
        <begin position="29"/>
        <end position="163"/>
    </location>
</feature>
<dbReference type="PANTHER" id="PTHR22911:SF103">
    <property type="entry name" value="BLR2811 PROTEIN"/>
    <property type="match status" value="1"/>
</dbReference>
<evidence type="ECO:0000256" key="1">
    <source>
        <dbReference type="SAM" id="Phobius"/>
    </source>
</evidence>
<reference evidence="3" key="1">
    <citation type="submission" date="2018-05" db="EMBL/GenBank/DDBJ databases">
        <authorList>
            <person name="Lanie J.A."/>
            <person name="Ng W.-L."/>
            <person name="Kazmierczak K.M."/>
            <person name="Andrzejewski T.M."/>
            <person name="Davidsen T.M."/>
            <person name="Wayne K.J."/>
            <person name="Tettelin H."/>
            <person name="Glass J.I."/>
            <person name="Rusch D."/>
            <person name="Podicherti R."/>
            <person name="Tsui H.-C.T."/>
            <person name="Winkler M.E."/>
        </authorList>
    </citation>
    <scope>NUCLEOTIDE SEQUENCE</scope>
</reference>
<proteinExistence type="predicted"/>
<dbReference type="GO" id="GO:0016020">
    <property type="term" value="C:membrane"/>
    <property type="evidence" value="ECO:0007669"/>
    <property type="project" value="InterPro"/>
</dbReference>
<dbReference type="PANTHER" id="PTHR22911">
    <property type="entry name" value="ACYL-MALONYL CONDENSING ENZYME-RELATED"/>
    <property type="match status" value="1"/>
</dbReference>
<name>A0A382R2Y1_9ZZZZ</name>
<dbReference type="EMBL" id="UINC01118752">
    <property type="protein sequence ID" value="SVC92093.1"/>
    <property type="molecule type" value="Genomic_DNA"/>
</dbReference>
<dbReference type="AlphaFoldDB" id="A0A382R2Y1"/>
<sequence>MLVPIWMTCGPLASFLVYDARVQEKKTHIGILLFLAALGFITIIDTGAKYMTADLPPLVLVWGYFLGIFASVCVLALTKGSHLPQEISSRRLVLHFGRAGLLVASISFAFIALRFMTLADVTAISFTAPLFITVLAVLFLGEKVDRARWLAVLVGLAGVLIVVRPGSGLLSW</sequence>
<dbReference type="Gene3D" id="1.10.3730.20">
    <property type="match status" value="1"/>
</dbReference>
<feature type="non-terminal residue" evidence="3">
    <location>
        <position position="172"/>
    </location>
</feature>
<keyword evidence="1" id="KW-0812">Transmembrane</keyword>
<feature type="transmembrane region" description="Helical" evidence="1">
    <location>
        <begin position="29"/>
        <end position="48"/>
    </location>
</feature>
<protein>
    <recommendedName>
        <fullName evidence="2">EamA domain-containing protein</fullName>
    </recommendedName>
</protein>
<feature type="transmembrane region" description="Helical" evidence="1">
    <location>
        <begin position="147"/>
        <end position="166"/>
    </location>
</feature>
<dbReference type="InterPro" id="IPR037185">
    <property type="entry name" value="EmrE-like"/>
</dbReference>
<gene>
    <name evidence="3" type="ORF">METZ01_LOCUS344947</name>
</gene>
<accession>A0A382R2Y1</accession>
<dbReference type="InterPro" id="IPR000620">
    <property type="entry name" value="EamA_dom"/>
</dbReference>
<dbReference type="SUPFAM" id="SSF103481">
    <property type="entry name" value="Multidrug resistance efflux transporter EmrE"/>
    <property type="match status" value="1"/>
</dbReference>
<evidence type="ECO:0000313" key="3">
    <source>
        <dbReference type="EMBL" id="SVC92093.1"/>
    </source>
</evidence>
<organism evidence="3">
    <name type="scientific">marine metagenome</name>
    <dbReference type="NCBI Taxonomy" id="408172"/>
    <lineage>
        <taxon>unclassified sequences</taxon>
        <taxon>metagenomes</taxon>
        <taxon>ecological metagenomes</taxon>
    </lineage>
</organism>
<evidence type="ECO:0000259" key="2">
    <source>
        <dbReference type="Pfam" id="PF00892"/>
    </source>
</evidence>
<feature type="transmembrane region" description="Helical" evidence="1">
    <location>
        <begin position="123"/>
        <end position="140"/>
    </location>
</feature>